<dbReference type="GO" id="GO:0003824">
    <property type="term" value="F:catalytic activity"/>
    <property type="evidence" value="ECO:0007669"/>
    <property type="project" value="InterPro"/>
</dbReference>
<feature type="domain" description="Reverse transcriptase" evidence="2">
    <location>
        <begin position="504"/>
        <end position="715"/>
    </location>
</feature>
<gene>
    <name evidence="3" type="ORF">SNE40_018213</name>
</gene>
<dbReference type="Pfam" id="PF03372">
    <property type="entry name" value="Exo_endo_phos"/>
    <property type="match status" value="1"/>
</dbReference>
<dbReference type="PROSITE" id="PS50878">
    <property type="entry name" value="RT_POL"/>
    <property type="match status" value="1"/>
</dbReference>
<dbReference type="Proteomes" id="UP001347796">
    <property type="component" value="Unassembled WGS sequence"/>
</dbReference>
<dbReference type="InterPro" id="IPR000477">
    <property type="entry name" value="RT_dom"/>
</dbReference>
<dbReference type="InterPro" id="IPR036691">
    <property type="entry name" value="Endo/exonu/phosph_ase_sf"/>
</dbReference>
<dbReference type="Gene3D" id="3.60.10.10">
    <property type="entry name" value="Endonuclease/exonuclease/phosphatase"/>
    <property type="match status" value="1"/>
</dbReference>
<evidence type="ECO:0000259" key="2">
    <source>
        <dbReference type="PROSITE" id="PS50878"/>
    </source>
</evidence>
<protein>
    <recommendedName>
        <fullName evidence="2">Reverse transcriptase domain-containing protein</fullName>
    </recommendedName>
</protein>
<evidence type="ECO:0000313" key="4">
    <source>
        <dbReference type="Proteomes" id="UP001347796"/>
    </source>
</evidence>
<organism evidence="3 4">
    <name type="scientific">Patella caerulea</name>
    <name type="common">Rayed Mediterranean limpet</name>
    <dbReference type="NCBI Taxonomy" id="87958"/>
    <lineage>
        <taxon>Eukaryota</taxon>
        <taxon>Metazoa</taxon>
        <taxon>Spiralia</taxon>
        <taxon>Lophotrochozoa</taxon>
        <taxon>Mollusca</taxon>
        <taxon>Gastropoda</taxon>
        <taxon>Patellogastropoda</taxon>
        <taxon>Patelloidea</taxon>
        <taxon>Patellidae</taxon>
        <taxon>Patella</taxon>
    </lineage>
</organism>
<dbReference type="SUPFAM" id="SSF56219">
    <property type="entry name" value="DNase I-like"/>
    <property type="match status" value="1"/>
</dbReference>
<comment type="caution">
    <text evidence="3">The sequence shown here is derived from an EMBL/GenBank/DDBJ whole genome shotgun (WGS) entry which is preliminary data.</text>
</comment>
<evidence type="ECO:0000313" key="3">
    <source>
        <dbReference type="EMBL" id="KAK6171783.1"/>
    </source>
</evidence>
<feature type="chain" id="PRO_5042945148" description="Reverse transcriptase domain-containing protein" evidence="1">
    <location>
        <begin position="25"/>
        <end position="715"/>
    </location>
</feature>
<dbReference type="EMBL" id="JAZGQO010000013">
    <property type="protein sequence ID" value="KAK6171783.1"/>
    <property type="molecule type" value="Genomic_DNA"/>
</dbReference>
<dbReference type="SUPFAM" id="SSF56672">
    <property type="entry name" value="DNA/RNA polymerases"/>
    <property type="match status" value="1"/>
</dbReference>
<dbReference type="PANTHER" id="PTHR47510">
    <property type="entry name" value="REVERSE TRANSCRIPTASE DOMAIN-CONTAINING PROTEIN"/>
    <property type="match status" value="1"/>
</dbReference>
<feature type="signal peptide" evidence="1">
    <location>
        <begin position="1"/>
        <end position="24"/>
    </location>
</feature>
<reference evidence="3 4" key="1">
    <citation type="submission" date="2024-01" db="EMBL/GenBank/DDBJ databases">
        <title>The genome of the rayed Mediterranean limpet Patella caerulea (Linnaeus, 1758).</title>
        <authorList>
            <person name="Anh-Thu Weber A."/>
            <person name="Halstead-Nussloch G."/>
        </authorList>
    </citation>
    <scope>NUCLEOTIDE SEQUENCE [LARGE SCALE GENOMIC DNA]</scope>
    <source>
        <strain evidence="3">AATW-2023a</strain>
        <tissue evidence="3">Whole specimen</tissue>
    </source>
</reference>
<dbReference type="AlphaFoldDB" id="A0AAN8JBE0"/>
<dbReference type="PANTHER" id="PTHR47510:SF3">
    <property type="entry name" value="ENDO_EXONUCLEASE_PHOSPHATASE DOMAIN-CONTAINING PROTEIN"/>
    <property type="match status" value="1"/>
</dbReference>
<sequence length="715" mass="81997">MCYGIVTYLLLVIKTLLLVGCIEQNPGPFNALSTCNISIVHNNVCSLLPKLDIIEAEFSDHDIICITESHLDNTIKDSEILLPGYRSPIRLDRNRHGGGVVVYIKNNLHFQIRHDLINPNIELIFIDLFTDYTKFLLGVLYRPPNTRVAFWDILYDTLSNALDSDSFFILTGDFNINILSNSSNCAKFEKLLQRLNLENLIKEPTNFTTLPGSCIDLFITNRKSLISETHVNAPICSTHSPIILSLNIKTYKQLTYKRTVRNYKLADYEGLNNELMTVDWSQNVFKNDDINKIYESFLDVLNKTLIQYIPTKVVTIRPNDKPFMNNAIRIKIRNRNRAHKRAKKTNSPNHWLLFRKVRNEVITLIREAKSNFKDKLEQQINIKNLPPNKWWKIAKTITNFDHKNVTTSPLLFENCVYTHPLDKANILNTYFASISKLNNVPDLPYFAARSNNELPNFIVSEHEVKDQLLILNCSKPSGPDNISPAVLKNITPSITSPLTKFFNLSLELQLLPDIWKTSHIIAAYKGKGDPHSPDNYRPISLTCSLCKILEKILFKNLYNFIKENNLLYKYQSGFQPNDSTVNQLLEIYDVIISNLDKGKQIRFIFCDVSKAFDKVWHIGLLAKLKQYGINKTLCKWIEHYLSNRKQCVVLEGFKSSYLHTDSGVPQGSVLGPFLFLIYLNDISDNITNNIRLFADDTSLFTIIHNDPLSSANSIT</sequence>
<keyword evidence="1" id="KW-0732">Signal</keyword>
<evidence type="ECO:0000256" key="1">
    <source>
        <dbReference type="SAM" id="SignalP"/>
    </source>
</evidence>
<dbReference type="InterPro" id="IPR005135">
    <property type="entry name" value="Endo/exonuclease/phosphatase"/>
</dbReference>
<dbReference type="CDD" id="cd01650">
    <property type="entry name" value="RT_nLTR_like"/>
    <property type="match status" value="1"/>
</dbReference>
<name>A0AAN8JBE0_PATCE</name>
<dbReference type="InterPro" id="IPR043502">
    <property type="entry name" value="DNA/RNA_pol_sf"/>
</dbReference>
<proteinExistence type="predicted"/>
<accession>A0AAN8JBE0</accession>
<keyword evidence="4" id="KW-1185">Reference proteome</keyword>
<dbReference type="Pfam" id="PF00078">
    <property type="entry name" value="RVT_1"/>
    <property type="match status" value="1"/>
</dbReference>